<sequence>MGTVEVRVTAARKGYGHGSAARPVLKGLDLEVERGEFLVLVGPSGSGKSTLLRALAGLEHLDAGRIERPADAGTDRPAIGVVFQQPLLMPWLTVRQNIHFGGRYRFNHKRFDIAAADALLERFGLAAVADARPDQLSGGQAQRTAVARAVAVQPRMLLLDEPFSALDPATRNALQDWLRDLVAQLGLTVVLVTHDVDEALYLGDRIALLDGSGQVAAEWANTPPRERADLADLPTRAELLARYATDVPRRSNLPQETR</sequence>
<dbReference type="InterPro" id="IPR003439">
    <property type="entry name" value="ABC_transporter-like_ATP-bd"/>
</dbReference>
<keyword evidence="2" id="KW-0547">Nucleotide-binding</keyword>
<dbReference type="Proteomes" id="UP000305778">
    <property type="component" value="Unassembled WGS sequence"/>
</dbReference>
<reference evidence="5 6" key="1">
    <citation type="submission" date="2019-04" db="EMBL/GenBank/DDBJ databases">
        <title>Streptomyces oryziradicis sp. nov., a novel actinomycete isolated from rhizosphere soil of rice (Oryza sativa L.).</title>
        <authorList>
            <person name="Li C."/>
        </authorList>
    </citation>
    <scope>NUCLEOTIDE SEQUENCE [LARGE SCALE GENOMIC DNA]</scope>
    <source>
        <strain evidence="5 6">NEAU-C40</strain>
    </source>
</reference>
<dbReference type="PANTHER" id="PTHR42788:SF19">
    <property type="entry name" value="ALIPHATIC SULFONATES IMPORT ATP-BINDING PROTEIN SSUB 2"/>
    <property type="match status" value="1"/>
</dbReference>
<proteinExistence type="predicted"/>
<dbReference type="PANTHER" id="PTHR42788">
    <property type="entry name" value="TAURINE IMPORT ATP-BINDING PROTEIN-RELATED"/>
    <property type="match status" value="1"/>
</dbReference>
<dbReference type="InterPro" id="IPR027417">
    <property type="entry name" value="P-loop_NTPase"/>
</dbReference>
<gene>
    <name evidence="5" type="ORF">FCI23_45680</name>
</gene>
<dbReference type="PROSITE" id="PS50893">
    <property type="entry name" value="ABC_TRANSPORTER_2"/>
    <property type="match status" value="1"/>
</dbReference>
<dbReference type="GO" id="GO:0016887">
    <property type="term" value="F:ATP hydrolysis activity"/>
    <property type="evidence" value="ECO:0007669"/>
    <property type="project" value="InterPro"/>
</dbReference>
<keyword evidence="3 5" id="KW-0067">ATP-binding</keyword>
<dbReference type="GO" id="GO:0005524">
    <property type="term" value="F:ATP binding"/>
    <property type="evidence" value="ECO:0007669"/>
    <property type="project" value="UniProtKB-KW"/>
</dbReference>
<dbReference type="InterPro" id="IPR050166">
    <property type="entry name" value="ABC_transporter_ATP-bind"/>
</dbReference>
<dbReference type="SMART" id="SM00382">
    <property type="entry name" value="AAA"/>
    <property type="match status" value="1"/>
</dbReference>
<evidence type="ECO:0000256" key="2">
    <source>
        <dbReference type="ARBA" id="ARBA00022741"/>
    </source>
</evidence>
<name>A0A4U0RTM9_9ACTN</name>
<evidence type="ECO:0000256" key="3">
    <source>
        <dbReference type="ARBA" id="ARBA00022840"/>
    </source>
</evidence>
<dbReference type="SUPFAM" id="SSF52540">
    <property type="entry name" value="P-loop containing nucleoside triphosphate hydrolases"/>
    <property type="match status" value="1"/>
</dbReference>
<evidence type="ECO:0000313" key="6">
    <source>
        <dbReference type="Proteomes" id="UP000305778"/>
    </source>
</evidence>
<feature type="domain" description="ABC transporter" evidence="4">
    <location>
        <begin position="6"/>
        <end position="236"/>
    </location>
</feature>
<organism evidence="5 6">
    <name type="scientific">Actinacidiphila oryziradicis</name>
    <dbReference type="NCBI Taxonomy" id="2571141"/>
    <lineage>
        <taxon>Bacteria</taxon>
        <taxon>Bacillati</taxon>
        <taxon>Actinomycetota</taxon>
        <taxon>Actinomycetes</taxon>
        <taxon>Kitasatosporales</taxon>
        <taxon>Streptomycetaceae</taxon>
        <taxon>Actinacidiphila</taxon>
    </lineage>
</organism>
<protein>
    <submittedName>
        <fullName evidence="5">ATP-binding cassette domain-containing protein</fullName>
    </submittedName>
</protein>
<dbReference type="Gene3D" id="3.40.50.300">
    <property type="entry name" value="P-loop containing nucleotide triphosphate hydrolases"/>
    <property type="match status" value="1"/>
</dbReference>
<dbReference type="OrthoDB" id="8773773at2"/>
<evidence type="ECO:0000256" key="1">
    <source>
        <dbReference type="ARBA" id="ARBA00022448"/>
    </source>
</evidence>
<keyword evidence="1" id="KW-0813">Transport</keyword>
<comment type="caution">
    <text evidence="5">The sequence shown here is derived from an EMBL/GenBank/DDBJ whole genome shotgun (WGS) entry which is preliminary data.</text>
</comment>
<evidence type="ECO:0000259" key="4">
    <source>
        <dbReference type="PROSITE" id="PS50893"/>
    </source>
</evidence>
<keyword evidence="6" id="KW-1185">Reference proteome</keyword>
<dbReference type="AlphaFoldDB" id="A0A4U0RTM9"/>
<dbReference type="Pfam" id="PF00005">
    <property type="entry name" value="ABC_tran"/>
    <property type="match status" value="1"/>
</dbReference>
<dbReference type="RefSeq" id="WP_136729939.1">
    <property type="nucleotide sequence ID" value="NZ_SUMC01000105.1"/>
</dbReference>
<dbReference type="InterPro" id="IPR003593">
    <property type="entry name" value="AAA+_ATPase"/>
</dbReference>
<dbReference type="EMBL" id="SUMC01000105">
    <property type="protein sequence ID" value="TJZ99475.1"/>
    <property type="molecule type" value="Genomic_DNA"/>
</dbReference>
<evidence type="ECO:0000313" key="5">
    <source>
        <dbReference type="EMBL" id="TJZ99475.1"/>
    </source>
</evidence>
<accession>A0A4U0RTM9</accession>